<dbReference type="Gene3D" id="3.20.20.370">
    <property type="entry name" value="Glycoside hydrolase/deacetylase"/>
    <property type="match status" value="1"/>
</dbReference>
<dbReference type="InterPro" id="IPR011330">
    <property type="entry name" value="Glyco_hydro/deAcase_b/a-brl"/>
</dbReference>
<dbReference type="PANTHER" id="PTHR10587:SF133">
    <property type="entry name" value="CHITIN DEACETYLASE 1-RELATED"/>
    <property type="match status" value="1"/>
</dbReference>
<evidence type="ECO:0000256" key="1">
    <source>
        <dbReference type="ARBA" id="ARBA00001941"/>
    </source>
</evidence>
<dbReference type="AlphaFoldDB" id="A0A2I1GI56"/>
<evidence type="ECO:0000256" key="12">
    <source>
        <dbReference type="ARBA" id="ARBA00023024"/>
    </source>
</evidence>
<comment type="cofactor">
    <cofactor evidence="1">
        <name>Co(2+)</name>
        <dbReference type="ChEBI" id="CHEBI:48828"/>
    </cofactor>
</comment>
<evidence type="ECO:0000259" key="22">
    <source>
        <dbReference type="PROSITE" id="PS51677"/>
    </source>
</evidence>
<dbReference type="PROSITE" id="PS51677">
    <property type="entry name" value="NODB"/>
    <property type="match status" value="1"/>
</dbReference>
<evidence type="ECO:0000256" key="2">
    <source>
        <dbReference type="ARBA" id="ARBA00004191"/>
    </source>
</evidence>
<dbReference type="FunFam" id="3.20.20.370:FF:000004">
    <property type="entry name" value="Related to Chitin deacetylase"/>
    <property type="match status" value="1"/>
</dbReference>
<evidence type="ECO:0000256" key="7">
    <source>
        <dbReference type="ARBA" id="ARBA00022525"/>
    </source>
</evidence>
<evidence type="ECO:0000313" key="23">
    <source>
        <dbReference type="EMBL" id="PKY46303.1"/>
    </source>
</evidence>
<dbReference type="VEuPathDB" id="FungiDB:RhiirA1_406291"/>
<dbReference type="GO" id="GO:0071555">
    <property type="term" value="P:cell wall organization"/>
    <property type="evidence" value="ECO:0007669"/>
    <property type="project" value="UniProtKB-KW"/>
</dbReference>
<dbReference type="GO" id="GO:0046872">
    <property type="term" value="F:metal ion binding"/>
    <property type="evidence" value="ECO:0007669"/>
    <property type="project" value="UniProtKB-KW"/>
</dbReference>
<dbReference type="VEuPathDB" id="FungiDB:RhiirFUN_017938"/>
<evidence type="ECO:0000256" key="13">
    <source>
        <dbReference type="ARBA" id="ARBA00023136"/>
    </source>
</evidence>
<evidence type="ECO:0000256" key="17">
    <source>
        <dbReference type="ARBA" id="ARBA00023288"/>
    </source>
</evidence>
<keyword evidence="13" id="KW-0472">Membrane</keyword>
<keyword evidence="17" id="KW-0449">Lipoprotein</keyword>
<evidence type="ECO:0000256" key="5">
    <source>
        <dbReference type="ARBA" id="ARBA00022475"/>
    </source>
</evidence>
<evidence type="ECO:0000256" key="16">
    <source>
        <dbReference type="ARBA" id="ARBA00023285"/>
    </source>
</evidence>
<keyword evidence="6" id="KW-0134">Cell wall</keyword>
<dbReference type="SUPFAM" id="SSF88713">
    <property type="entry name" value="Glycoside hydrolase/deacetylase"/>
    <property type="match status" value="1"/>
</dbReference>
<dbReference type="GO" id="GO:0005886">
    <property type="term" value="C:plasma membrane"/>
    <property type="evidence" value="ECO:0007669"/>
    <property type="project" value="UniProtKB-SubCell"/>
</dbReference>
<comment type="subcellular location">
    <subcellularLocation>
        <location evidence="3">Cell membrane</location>
        <topology evidence="3">Lipid-anchor</topology>
        <topology evidence="3">GPI-anchor</topology>
    </subcellularLocation>
    <subcellularLocation>
        <location evidence="2">Secreted</location>
        <location evidence="2">Cell wall</location>
    </subcellularLocation>
</comment>
<comment type="catalytic activity">
    <reaction evidence="21">
        <text>[(1-&gt;4)-N-acetyl-beta-D-glucosaminyl](n) + n H2O = chitosan + n acetate</text>
        <dbReference type="Rhea" id="RHEA:10464"/>
        <dbReference type="Rhea" id="RHEA-COMP:9593"/>
        <dbReference type="Rhea" id="RHEA-COMP:9597"/>
        <dbReference type="ChEBI" id="CHEBI:15377"/>
        <dbReference type="ChEBI" id="CHEBI:17029"/>
        <dbReference type="ChEBI" id="CHEBI:30089"/>
        <dbReference type="ChEBI" id="CHEBI:57704"/>
        <dbReference type="EC" id="3.5.1.41"/>
    </reaction>
    <physiologicalReaction direction="left-to-right" evidence="21">
        <dbReference type="Rhea" id="RHEA:10465"/>
    </physiologicalReaction>
</comment>
<evidence type="ECO:0000256" key="11">
    <source>
        <dbReference type="ARBA" id="ARBA00022801"/>
    </source>
</evidence>
<evidence type="ECO:0000313" key="24">
    <source>
        <dbReference type="Proteomes" id="UP000234323"/>
    </source>
</evidence>
<dbReference type="GO" id="GO:0006032">
    <property type="term" value="P:chitin catabolic process"/>
    <property type="evidence" value="ECO:0007669"/>
    <property type="project" value="UniProtKB-KW"/>
</dbReference>
<proteinExistence type="inferred from homology"/>
<evidence type="ECO:0000256" key="21">
    <source>
        <dbReference type="ARBA" id="ARBA00048494"/>
    </source>
</evidence>
<protein>
    <recommendedName>
        <fullName evidence="20">chitin deacetylase</fullName>
        <ecNumber evidence="20">3.5.1.41</ecNumber>
    </recommendedName>
</protein>
<feature type="non-terminal residue" evidence="23">
    <location>
        <position position="1"/>
    </location>
</feature>
<keyword evidence="5" id="KW-1003">Cell membrane</keyword>
<feature type="domain" description="NodB homology" evidence="22">
    <location>
        <begin position="26"/>
        <end position="205"/>
    </location>
</feature>
<keyword evidence="12" id="KW-0146">Chitin degradation</keyword>
<keyword evidence="18" id="KW-0961">Cell wall biogenesis/degradation</keyword>
<evidence type="ECO:0000256" key="14">
    <source>
        <dbReference type="ARBA" id="ARBA00023180"/>
    </source>
</evidence>
<sequence>GQCDQSSWTCKKFTALDDIATCPKVGDWGLTYDDGPSKSTPDLLKKLNEYKIKATFFVVGSRVIENPEILKSAYNSGHNIAVHTWSHPNLTSLPNDAIVAELKWTMKAIKDVIGVTPLYMRPPYGDTDDRVRAVTHAVGLKTVLWDPEFDSNDWALASNPPSKSVDFVLDIFETWMQKFPKMKTGFIVLEHDLYPQTVEAAVKII</sequence>
<keyword evidence="11 23" id="KW-0378">Hydrolase</keyword>
<evidence type="ECO:0000256" key="18">
    <source>
        <dbReference type="ARBA" id="ARBA00023316"/>
    </source>
</evidence>
<keyword evidence="19" id="KW-0624">Polysaccharide degradation</keyword>
<evidence type="ECO:0000256" key="19">
    <source>
        <dbReference type="ARBA" id="ARBA00023326"/>
    </source>
</evidence>
<feature type="non-terminal residue" evidence="23">
    <location>
        <position position="205"/>
    </location>
</feature>
<dbReference type="InterPro" id="IPR002509">
    <property type="entry name" value="NODB_dom"/>
</dbReference>
<dbReference type="PANTHER" id="PTHR10587">
    <property type="entry name" value="GLYCOSYL TRANSFERASE-RELATED"/>
    <property type="match status" value="1"/>
</dbReference>
<keyword evidence="8" id="KW-0336">GPI-anchor</keyword>
<dbReference type="VEuPathDB" id="FungiDB:FUN_000546"/>
<evidence type="ECO:0000256" key="10">
    <source>
        <dbReference type="ARBA" id="ARBA00022729"/>
    </source>
</evidence>
<dbReference type="EC" id="3.5.1.41" evidence="20"/>
<dbReference type="Pfam" id="PF01522">
    <property type="entry name" value="Polysacc_deac_1"/>
    <property type="match status" value="1"/>
</dbReference>
<evidence type="ECO:0000256" key="4">
    <source>
        <dbReference type="ARBA" id="ARBA00010973"/>
    </source>
</evidence>
<keyword evidence="9" id="KW-0479">Metal-binding</keyword>
<evidence type="ECO:0000256" key="9">
    <source>
        <dbReference type="ARBA" id="ARBA00022723"/>
    </source>
</evidence>
<keyword evidence="10" id="KW-0732">Signal</keyword>
<keyword evidence="16" id="KW-0170">Cobalt</keyword>
<accession>A0A2I1GI56</accession>
<keyword evidence="7" id="KW-0964">Secreted</keyword>
<evidence type="ECO:0000256" key="6">
    <source>
        <dbReference type="ARBA" id="ARBA00022512"/>
    </source>
</evidence>
<keyword evidence="15" id="KW-0119">Carbohydrate metabolism</keyword>
<dbReference type="Proteomes" id="UP000234323">
    <property type="component" value="Unassembled WGS sequence"/>
</dbReference>
<dbReference type="GO" id="GO:0009272">
    <property type="term" value="P:fungal-type cell wall biogenesis"/>
    <property type="evidence" value="ECO:0007669"/>
    <property type="project" value="UniProtKB-ARBA"/>
</dbReference>
<comment type="caution">
    <text evidence="23">The sequence shown here is derived from an EMBL/GenBank/DDBJ whole genome shotgun (WGS) entry which is preliminary data.</text>
</comment>
<dbReference type="GO" id="GO:0000272">
    <property type="term" value="P:polysaccharide catabolic process"/>
    <property type="evidence" value="ECO:0007669"/>
    <property type="project" value="UniProtKB-KW"/>
</dbReference>
<dbReference type="EMBL" id="LLXI01000444">
    <property type="protein sequence ID" value="PKY46303.1"/>
    <property type="molecule type" value="Genomic_DNA"/>
</dbReference>
<comment type="similarity">
    <text evidence="4">Belongs to the polysaccharide deacetylase family.</text>
</comment>
<organism evidence="23 24">
    <name type="scientific">Rhizophagus irregularis</name>
    <dbReference type="NCBI Taxonomy" id="588596"/>
    <lineage>
        <taxon>Eukaryota</taxon>
        <taxon>Fungi</taxon>
        <taxon>Fungi incertae sedis</taxon>
        <taxon>Mucoromycota</taxon>
        <taxon>Glomeromycotina</taxon>
        <taxon>Glomeromycetes</taxon>
        <taxon>Glomerales</taxon>
        <taxon>Glomeraceae</taxon>
        <taxon>Rhizophagus</taxon>
    </lineage>
</organism>
<evidence type="ECO:0000256" key="8">
    <source>
        <dbReference type="ARBA" id="ARBA00022622"/>
    </source>
</evidence>
<dbReference type="GO" id="GO:0004099">
    <property type="term" value="F:chitin deacetylase activity"/>
    <property type="evidence" value="ECO:0007669"/>
    <property type="project" value="UniProtKB-EC"/>
</dbReference>
<gene>
    <name evidence="23" type="ORF">RhiirA4_284592</name>
</gene>
<dbReference type="InterPro" id="IPR050248">
    <property type="entry name" value="Polysacc_deacetylase_ArnD"/>
</dbReference>
<keyword evidence="24" id="KW-1185">Reference proteome</keyword>
<evidence type="ECO:0000256" key="3">
    <source>
        <dbReference type="ARBA" id="ARBA00004609"/>
    </source>
</evidence>
<evidence type="ECO:0000256" key="20">
    <source>
        <dbReference type="ARBA" id="ARBA00024056"/>
    </source>
</evidence>
<evidence type="ECO:0000256" key="15">
    <source>
        <dbReference type="ARBA" id="ARBA00023277"/>
    </source>
</evidence>
<keyword evidence="14" id="KW-0325">Glycoprotein</keyword>
<name>A0A2I1GI56_9GLOM</name>
<reference evidence="23 24" key="1">
    <citation type="submission" date="2015-10" db="EMBL/GenBank/DDBJ databases">
        <title>Genome analyses suggest a sexual origin of heterokaryosis in a supposedly ancient asexual fungus.</title>
        <authorList>
            <person name="Ropars J."/>
            <person name="Sedzielewska K."/>
            <person name="Noel J."/>
            <person name="Charron P."/>
            <person name="Farinelli L."/>
            <person name="Marton T."/>
            <person name="Kruger M."/>
            <person name="Pelin A."/>
            <person name="Brachmann A."/>
            <person name="Corradi N."/>
        </authorList>
    </citation>
    <scope>NUCLEOTIDE SEQUENCE [LARGE SCALE GENOMIC DNA]</scope>
    <source>
        <strain evidence="23 24">A4</strain>
    </source>
</reference>
<dbReference type="GO" id="GO:0098552">
    <property type="term" value="C:side of membrane"/>
    <property type="evidence" value="ECO:0007669"/>
    <property type="project" value="UniProtKB-KW"/>
</dbReference>